<keyword evidence="3" id="KW-1185">Reference proteome</keyword>
<feature type="region of interest" description="Disordered" evidence="1">
    <location>
        <begin position="162"/>
        <end position="197"/>
    </location>
</feature>
<name>A0A1C7LV23_GRIFR</name>
<feature type="compositionally biased region" description="Low complexity" evidence="1">
    <location>
        <begin position="170"/>
        <end position="190"/>
    </location>
</feature>
<dbReference type="AlphaFoldDB" id="A0A1C7LV23"/>
<evidence type="ECO:0000256" key="1">
    <source>
        <dbReference type="SAM" id="MobiDB-lite"/>
    </source>
</evidence>
<sequence length="661" mass="71272">MKANSPARSAQNWAIFQALESCSPPSPSPSCSVGGLAALASSGEIPIFLHAGLDPEVSIDAQLDNPERQSLPTLLAPSTSTGSLDTVGTFGPSHRLRDRIFGKSPLRDENIDAALNAFGYKASPDQDSLSVQPSRGYYDHRFSHASNTSQFTISAYLPSSTTCEDNQDLSPASSTRASPSVSPRASPAGSLTTSPNGSTPFLSSTSFYGYHQSVSTDSVNANDASLSPLRGVISRSWSTISSAIFMSVSPSQSSSTTAVTDDARSSSRRNRFRFPLKQALSRSPSPRSDGSRTPNSVPVTPVEPTFDNLPWPRPRTDSIKTSTSARSAQSTRSSTTRAKISNLPPALDWLRDIDFELWIDQEGFRAIKPTFRLVGYTGPPAESKDAELVNALTHGIADFRPTKRQTSIFHHGTLDPPPLLRRLTMASDESRDYISRQASLTIKANGVYSVCGTELFEHQPPSPHGTAQEALQLKWRFEYVVDGRAETTIKRMGEKTFTPLSFSCSPGLLHPMHGKRIKLMHVLKKNMTPKLSAEKMEAPRPRLAPQSAGNTVTGGGSPAHRRTRSSGATMVLSRTRPGDEHAAKKTRAASIMVLPQVSGPERSPGDNDDASEPARVSRHILSRGELADLLASFPDPTPVGGFQSLRPPRYRGHARASSGST</sequence>
<feature type="region of interest" description="Disordered" evidence="1">
    <location>
        <begin position="632"/>
        <end position="661"/>
    </location>
</feature>
<gene>
    <name evidence="2" type="ORF">A0H81_11626</name>
</gene>
<feature type="compositionally biased region" description="Low complexity" evidence="1">
    <location>
        <begin position="281"/>
        <end position="294"/>
    </location>
</feature>
<comment type="caution">
    <text evidence="2">The sequence shown here is derived from an EMBL/GenBank/DDBJ whole genome shotgun (WGS) entry which is preliminary data.</text>
</comment>
<dbReference type="EMBL" id="LUGG01000020">
    <property type="protein sequence ID" value="OBZ68502.1"/>
    <property type="molecule type" value="Genomic_DNA"/>
</dbReference>
<organism evidence="2 3">
    <name type="scientific">Grifola frondosa</name>
    <name type="common">Maitake</name>
    <name type="synonym">Polyporus frondosus</name>
    <dbReference type="NCBI Taxonomy" id="5627"/>
    <lineage>
        <taxon>Eukaryota</taxon>
        <taxon>Fungi</taxon>
        <taxon>Dikarya</taxon>
        <taxon>Basidiomycota</taxon>
        <taxon>Agaricomycotina</taxon>
        <taxon>Agaricomycetes</taxon>
        <taxon>Polyporales</taxon>
        <taxon>Grifolaceae</taxon>
        <taxon>Grifola</taxon>
    </lineage>
</organism>
<accession>A0A1C7LV23</accession>
<dbReference type="OMA" id="KKIRLMH"/>
<dbReference type="Proteomes" id="UP000092993">
    <property type="component" value="Unassembled WGS sequence"/>
</dbReference>
<feature type="region of interest" description="Disordered" evidence="1">
    <location>
        <begin position="250"/>
        <end position="337"/>
    </location>
</feature>
<evidence type="ECO:0000313" key="2">
    <source>
        <dbReference type="EMBL" id="OBZ68502.1"/>
    </source>
</evidence>
<dbReference type="OrthoDB" id="3269398at2759"/>
<reference evidence="2 3" key="1">
    <citation type="submission" date="2016-03" db="EMBL/GenBank/DDBJ databases">
        <title>Whole genome sequencing of Grifola frondosa 9006-11.</title>
        <authorList>
            <person name="Min B."/>
            <person name="Park H."/>
            <person name="Kim J.-G."/>
            <person name="Cho H."/>
            <person name="Oh Y.-L."/>
            <person name="Kong W.-S."/>
            <person name="Choi I.-G."/>
        </authorList>
    </citation>
    <scope>NUCLEOTIDE SEQUENCE [LARGE SCALE GENOMIC DNA]</scope>
    <source>
        <strain evidence="2 3">9006-11</strain>
    </source>
</reference>
<evidence type="ECO:0000313" key="3">
    <source>
        <dbReference type="Proteomes" id="UP000092993"/>
    </source>
</evidence>
<protein>
    <submittedName>
        <fullName evidence="2">Uncharacterized protein</fullName>
    </submittedName>
</protein>
<feature type="compositionally biased region" description="Low complexity" evidence="1">
    <location>
        <begin position="321"/>
        <end position="337"/>
    </location>
</feature>
<feature type="region of interest" description="Disordered" evidence="1">
    <location>
        <begin position="535"/>
        <end position="617"/>
    </location>
</feature>
<proteinExistence type="predicted"/>